<evidence type="ECO:0000313" key="9">
    <source>
        <dbReference type="EMBL" id="BCU69679.1"/>
    </source>
</evidence>
<organism evidence="9 10">
    <name type="scientific">Stygiolobus caldivivus</name>
    <dbReference type="NCBI Taxonomy" id="2824673"/>
    <lineage>
        <taxon>Archaea</taxon>
        <taxon>Thermoproteota</taxon>
        <taxon>Thermoprotei</taxon>
        <taxon>Sulfolobales</taxon>
        <taxon>Sulfolobaceae</taxon>
        <taxon>Stygiolobus</taxon>
    </lineage>
</organism>
<feature type="domain" description="AMP-dependent synthetase/ligase" evidence="6">
    <location>
        <begin position="94"/>
        <end position="446"/>
    </location>
</feature>
<dbReference type="PROSITE" id="PS00455">
    <property type="entry name" value="AMP_BINDING"/>
    <property type="match status" value="1"/>
</dbReference>
<name>A0A8D5U5I0_9CREN</name>
<evidence type="ECO:0000259" key="7">
    <source>
        <dbReference type="Pfam" id="PF13193"/>
    </source>
</evidence>
<accession>A0A8D5U5I0</accession>
<dbReference type="GeneID" id="66162725"/>
<evidence type="ECO:0000313" key="10">
    <source>
        <dbReference type="Proteomes" id="UP000825123"/>
    </source>
</evidence>
<dbReference type="GO" id="GO:0005524">
    <property type="term" value="F:ATP binding"/>
    <property type="evidence" value="ECO:0007669"/>
    <property type="project" value="UniProtKB-KW"/>
</dbReference>
<keyword evidence="4" id="KW-0547">Nucleotide-binding</keyword>
<dbReference type="AlphaFoldDB" id="A0A8D5U5I0"/>
<evidence type="ECO:0000256" key="4">
    <source>
        <dbReference type="ARBA" id="ARBA00022741"/>
    </source>
</evidence>
<dbReference type="InterPro" id="IPR032387">
    <property type="entry name" value="ACAS_N"/>
</dbReference>
<dbReference type="Pfam" id="PF13193">
    <property type="entry name" value="AMP-binding_C"/>
    <property type="match status" value="1"/>
</dbReference>
<dbReference type="RefSeq" id="WP_221289674.1">
    <property type="nucleotide sequence ID" value="NZ_AP024597.1"/>
</dbReference>
<dbReference type="Gene3D" id="3.30.300.30">
    <property type="match status" value="1"/>
</dbReference>
<dbReference type="InterPro" id="IPR020845">
    <property type="entry name" value="AMP-binding_CS"/>
</dbReference>
<reference evidence="9 10" key="1">
    <citation type="submission" date="2021-04" db="EMBL/GenBank/DDBJ databases">
        <title>Complete genome sequence of Stygiolobus sp. KN-1.</title>
        <authorList>
            <person name="Nakamura K."/>
            <person name="Sakai H."/>
            <person name="Kurosawa N."/>
        </authorList>
    </citation>
    <scope>NUCLEOTIDE SEQUENCE [LARGE SCALE GENOMIC DNA]</scope>
    <source>
        <strain evidence="9 10">KN-1</strain>
    </source>
</reference>
<evidence type="ECO:0000256" key="3">
    <source>
        <dbReference type="ARBA" id="ARBA00022598"/>
    </source>
</evidence>
<dbReference type="Pfam" id="PF00501">
    <property type="entry name" value="AMP-binding"/>
    <property type="match status" value="1"/>
</dbReference>
<proteinExistence type="inferred from homology"/>
<dbReference type="GO" id="GO:0006085">
    <property type="term" value="P:acetyl-CoA biosynthetic process"/>
    <property type="evidence" value="ECO:0007669"/>
    <property type="project" value="TreeGrafter"/>
</dbReference>
<sequence>MSWKPDRSWVEESNVYKYMVENNLNALEDFVEFTHEKPEIFWDSFVKLIGLRFYKEYDRVLDLSGGKEWAKWFVNGKVNVGGQIPDSSEVFIKWMDEKGEGQKVTYSQVLSQAKSISSWLKKTGLKKGDTVGIYLPMIPETVSIYLGIARAGMIAVPLFSGFGKEPIKVRAEDSGMKVIFTTDYTIRKGNDINMLKNLEGLDTKLVVFERGGTKGDFTTFKEVLRTGGDGLEITDSEDPFMIIYTSGTTGKPKGCVHTHDGFPVKASADIYFQFDMKKGETLMWVTDLGWMMGPWMITGGLLLNGKIGMIEGYVNYSTLTKFIEDYKVDILGLSASLVRLMKSEVEKGRIGVRIAGNTGEPIDLESWKWLYESVKGPVINYSGGTEISGGILGNYVIKEIRASSFNGFSPGIKASVFDEEGRPARPNVEGELVILSVWPGMTRGFWKDRERYMNTYWSRWKGVWVHGDLAYYDQEGYYFIVGRSDDTIKVAGKRIGPAEVEQVINSYANVVESACVGVPSELKGEEILCFVVAKQGVDKEGLLRYTQQMLGKALAPKGIILVKELPKTRNAKIMRRLIRAVVLNKPLGDTSSLENPNSLEEIRKIVSNSSTT</sequence>
<dbReference type="GO" id="GO:0003987">
    <property type="term" value="F:acetate-CoA ligase activity"/>
    <property type="evidence" value="ECO:0007669"/>
    <property type="project" value="UniProtKB-EC"/>
</dbReference>
<keyword evidence="3" id="KW-0436">Ligase</keyword>
<evidence type="ECO:0000259" key="6">
    <source>
        <dbReference type="Pfam" id="PF00501"/>
    </source>
</evidence>
<dbReference type="Gene3D" id="3.40.50.12780">
    <property type="entry name" value="N-terminal domain of ligase-like"/>
    <property type="match status" value="1"/>
</dbReference>
<evidence type="ECO:0000259" key="8">
    <source>
        <dbReference type="Pfam" id="PF16177"/>
    </source>
</evidence>
<gene>
    <name evidence="9" type="ORF">KN1_09760</name>
</gene>
<dbReference type="PANTHER" id="PTHR24095:SF14">
    <property type="entry name" value="ACETYL-COENZYME A SYNTHETASE 1"/>
    <property type="match status" value="1"/>
</dbReference>
<feature type="domain" description="AMP-binding enzyme C-terminal" evidence="7">
    <location>
        <begin position="499"/>
        <end position="572"/>
    </location>
</feature>
<dbReference type="InterPro" id="IPR025110">
    <property type="entry name" value="AMP-bd_C"/>
</dbReference>
<dbReference type="Pfam" id="PF16177">
    <property type="entry name" value="ACAS_N"/>
    <property type="match status" value="1"/>
</dbReference>
<comment type="similarity">
    <text evidence="1">Belongs to the ATP-dependent AMP-binding enzyme family.</text>
</comment>
<feature type="domain" description="Acetyl-coenzyme A synthetase N-terminal" evidence="8">
    <location>
        <begin position="29"/>
        <end position="80"/>
    </location>
</feature>
<dbReference type="SUPFAM" id="SSF56801">
    <property type="entry name" value="Acetyl-CoA synthetase-like"/>
    <property type="match status" value="1"/>
</dbReference>
<dbReference type="EC" id="6.2.1.1" evidence="2"/>
<protein>
    <recommendedName>
        <fullName evidence="2">acetate--CoA ligase</fullName>
        <ecNumber evidence="2">6.2.1.1</ecNumber>
    </recommendedName>
</protein>
<dbReference type="InterPro" id="IPR000873">
    <property type="entry name" value="AMP-dep_synth/lig_dom"/>
</dbReference>
<evidence type="ECO:0000256" key="1">
    <source>
        <dbReference type="ARBA" id="ARBA00006432"/>
    </source>
</evidence>
<keyword evidence="10" id="KW-1185">Reference proteome</keyword>
<dbReference type="Proteomes" id="UP000825123">
    <property type="component" value="Chromosome"/>
</dbReference>
<evidence type="ECO:0000256" key="5">
    <source>
        <dbReference type="ARBA" id="ARBA00022840"/>
    </source>
</evidence>
<dbReference type="KEGG" id="csty:KN1_09760"/>
<keyword evidence="5" id="KW-0067">ATP-binding</keyword>
<dbReference type="EMBL" id="AP024597">
    <property type="protein sequence ID" value="BCU69679.1"/>
    <property type="molecule type" value="Genomic_DNA"/>
</dbReference>
<dbReference type="InterPro" id="IPR042099">
    <property type="entry name" value="ANL_N_sf"/>
</dbReference>
<dbReference type="PANTHER" id="PTHR24095">
    <property type="entry name" value="ACETYL-COENZYME A SYNTHETASE"/>
    <property type="match status" value="1"/>
</dbReference>
<dbReference type="InterPro" id="IPR045851">
    <property type="entry name" value="AMP-bd_C_sf"/>
</dbReference>
<evidence type="ECO:0000256" key="2">
    <source>
        <dbReference type="ARBA" id="ARBA00013275"/>
    </source>
</evidence>